<feature type="compositionally biased region" description="Low complexity" evidence="2">
    <location>
        <begin position="911"/>
        <end position="924"/>
    </location>
</feature>
<feature type="region of interest" description="Disordered" evidence="2">
    <location>
        <begin position="22"/>
        <end position="47"/>
    </location>
</feature>
<gene>
    <name evidence="3" type="ORF">BQ4739_LOCUS11845</name>
</gene>
<accession>A0A383W2L2</accession>
<organism evidence="3 4">
    <name type="scientific">Tetradesmus obliquus</name>
    <name type="common">Green alga</name>
    <name type="synonym">Acutodesmus obliquus</name>
    <dbReference type="NCBI Taxonomy" id="3088"/>
    <lineage>
        <taxon>Eukaryota</taxon>
        <taxon>Viridiplantae</taxon>
        <taxon>Chlorophyta</taxon>
        <taxon>core chlorophytes</taxon>
        <taxon>Chlorophyceae</taxon>
        <taxon>CS clade</taxon>
        <taxon>Sphaeropleales</taxon>
        <taxon>Scenedesmaceae</taxon>
        <taxon>Tetradesmus</taxon>
    </lineage>
</organism>
<sequence>MFKLSLLQAASGKQQQQQCQISDKHQRSTRQQAAGGQLQQQQQQEPASLLSTALQPRSWSLQAAAVTDNLGCDAARFKSLAVYAEVKLAEALEKAAKALPDAFDEDGELLPNSLKTAVCCQLLGELAELCGPFSSTLLRLRDELLPAVYSSYAATQTGTILAFDQMPWFAVAGQLQEQNHALLQQQEAIKAELGRHQAQMVAVEQQLLAFKAAMDAGEAAASKLQVANAGLIAARDSTLEEAAAAADEIKRLAAEVARLKDELAESQEQLSNAKEVAAQDMEQWQGQLEAFKKQLHVEKQQGEAAVELAAARLTIAEGQELEARCQEAERRLEEAEQQLAALAAASSSTELQQQQQLTPRPTEWGDAQALAEKCKATSETVKQLLQQHAATVSAMKRQLQLLQAACLPDPAPQPWRLNVRTEASSYFITEGALNPSDEGSGLSNPSKPKTFAEPLGLGPSVPRFLRRDESVELAEVALQELLQQVSSIWQGKAAHEELHGPCHLQEYVYHRCMEAASAAASAGVPQHVTVGDGRGLQGSSSQETAELHHSSTTDKPAEAAAAATAAAAAAAAAGYQLYHALSQHRHASVAVDTMWQVLTGQLPESVLLEQQRQLQQLLAVMEELQHAATASDAAAEADMGTAETAADGEGMEAATRLSAAGLRMSDMQAALRLLYPFKRQQQLADLAACLEAACAGSSAGASSARSTGPGGSLIQAEGLAAVVKALQQAAGSIGIGILQQQEGTPEPSAAAAAAVVECVLRQHLQEVLSHTQHTLQQVQQLLEHPAVSAFAVDAIQIQPDTEQRSPADEGKLWQQLAAVLAANCSCNSIASNSGKPGLGSRQSSMNARQQPAAAESVAELGSRLGRGGSGRYGSSTGNIAATGVGEMPLIAAASACRTLQAGGSSSHSWRGDTPGTAAAATVGGPDPASNSHACNCYVHGWLSAAQRCKAGSSNSSSRPDVQQLLCWLQRECLLQPPSCQQDAASALRWCRTIVRH</sequence>
<protein>
    <submittedName>
        <fullName evidence="3">Uncharacterized protein</fullName>
    </submittedName>
</protein>
<dbReference type="STRING" id="3088.A0A383W2L2"/>
<dbReference type="AlphaFoldDB" id="A0A383W2L2"/>
<evidence type="ECO:0000313" key="4">
    <source>
        <dbReference type="Proteomes" id="UP000256970"/>
    </source>
</evidence>
<feature type="compositionally biased region" description="Polar residues" evidence="2">
    <location>
        <begin position="840"/>
        <end position="849"/>
    </location>
</feature>
<keyword evidence="1" id="KW-0175">Coiled coil</keyword>
<feature type="region of interest" description="Disordered" evidence="2">
    <location>
        <begin position="835"/>
        <end position="858"/>
    </location>
</feature>
<evidence type="ECO:0000256" key="1">
    <source>
        <dbReference type="SAM" id="Coils"/>
    </source>
</evidence>
<name>A0A383W2L2_TETOB</name>
<feature type="region of interest" description="Disordered" evidence="2">
    <location>
        <begin position="432"/>
        <end position="455"/>
    </location>
</feature>
<reference evidence="3 4" key="1">
    <citation type="submission" date="2016-10" db="EMBL/GenBank/DDBJ databases">
        <authorList>
            <person name="Cai Z."/>
        </authorList>
    </citation>
    <scope>NUCLEOTIDE SEQUENCE [LARGE SCALE GENOMIC DNA]</scope>
</reference>
<dbReference type="Proteomes" id="UP000256970">
    <property type="component" value="Unassembled WGS sequence"/>
</dbReference>
<proteinExistence type="predicted"/>
<evidence type="ECO:0000313" key="3">
    <source>
        <dbReference type="EMBL" id="SZX71721.1"/>
    </source>
</evidence>
<dbReference type="EMBL" id="FNXT01001072">
    <property type="protein sequence ID" value="SZX71721.1"/>
    <property type="molecule type" value="Genomic_DNA"/>
</dbReference>
<feature type="coiled-coil region" evidence="1">
    <location>
        <begin position="235"/>
        <end position="405"/>
    </location>
</feature>
<feature type="region of interest" description="Disordered" evidence="2">
    <location>
        <begin position="903"/>
        <end position="924"/>
    </location>
</feature>
<feature type="region of interest" description="Disordered" evidence="2">
    <location>
        <begin position="533"/>
        <end position="553"/>
    </location>
</feature>
<feature type="compositionally biased region" description="Low complexity" evidence="2">
    <location>
        <begin position="31"/>
        <end position="44"/>
    </location>
</feature>
<evidence type="ECO:0000256" key="2">
    <source>
        <dbReference type="SAM" id="MobiDB-lite"/>
    </source>
</evidence>
<keyword evidence="4" id="KW-1185">Reference proteome</keyword>